<dbReference type="GO" id="GO:0016251">
    <property type="term" value="F:RNA polymerase II general transcription initiation factor activity"/>
    <property type="evidence" value="ECO:0007669"/>
    <property type="project" value="TreeGrafter"/>
</dbReference>
<dbReference type="PANTHER" id="PTHR13011">
    <property type="entry name" value="TFIIF-ALPHA"/>
    <property type="match status" value="1"/>
</dbReference>
<evidence type="ECO:0000256" key="1">
    <source>
        <dbReference type="ARBA" id="ARBA00004123"/>
    </source>
</evidence>
<feature type="compositionally biased region" description="Acidic residues" evidence="8">
    <location>
        <begin position="309"/>
        <end position="335"/>
    </location>
</feature>
<feature type="compositionally biased region" description="Basic and acidic residues" evidence="8">
    <location>
        <begin position="405"/>
        <end position="415"/>
    </location>
</feature>
<feature type="compositionally biased region" description="Acidic residues" evidence="8">
    <location>
        <begin position="347"/>
        <end position="356"/>
    </location>
</feature>
<accession>A0A1Y2GHM0</accession>
<feature type="region of interest" description="Disordered" evidence="8">
    <location>
        <begin position="1"/>
        <end position="47"/>
    </location>
</feature>
<comment type="similarity">
    <text evidence="2 7">Belongs to the TFIIF alpha subunit family.</text>
</comment>
<dbReference type="OrthoDB" id="76676at2759"/>
<evidence type="ECO:0000313" key="9">
    <source>
        <dbReference type="EMBL" id="ORZ11020.1"/>
    </source>
</evidence>
<feature type="compositionally biased region" description="Low complexity" evidence="8">
    <location>
        <begin position="99"/>
        <end position="111"/>
    </location>
</feature>
<feature type="region of interest" description="Disordered" evidence="8">
    <location>
        <begin position="85"/>
        <end position="150"/>
    </location>
</feature>
<sequence>MSFLRSRPPIQTNRAQQRRALGAGTGVGTGPTIKRKIEKPAPQAIPENHTDYKLVSTSRDVLHHVMRFHGTKEVDPSTFTAPVKLQRKRNETNHYYRGYNYQNKYNNQNNKTGDDKKDGATTGAGGGANGGTPGAPSTGPTTGADTSLIAPYSGAKRTRQIYIANEEERKKKEIEAAPWVIEDYDSKNNWTGQLEGGQHANYVLFVFSDDGFKVVPADKWYKFSPKIPYTTLTAEEAEEQYQKSQKQNNNIRWLMRSKNKTKAEDGEEGVEEDAGHEQLMTVDHEDDVGYDEDEAKERKKKRGKHGDVDEMDFDEVWQDDEEMPAEMPGFEDDAKDDSRRNQGPSMDSDEDEDEEDDRGRLTETGKAVKKALLKLQKNKVYASDDDKDPYASDKDSSDSDLDEVDKEKEMKKEDESNPLSQETAKQKGKGKANAKAPLIAKKANAAKAATPNKPVTAKAVKTKVPMPTPRNVNASANVKTGALSSQSPKLPSNGIASSPAAAGVVEKKRKKMGDANEAADDGPSRKQPRSNELAPSAPSSSANAPADTGAPGDDSMLITEAEVIALLKSRPQVTTRDLIVDLKKKLRKEPRNKNILAAIVKKVATPHDGILVLKEGL</sequence>
<feature type="compositionally biased region" description="Basic and acidic residues" evidence="8">
    <location>
        <begin position="382"/>
        <end position="397"/>
    </location>
</feature>
<keyword evidence="6 7" id="KW-0539">Nucleus</keyword>
<evidence type="ECO:0000313" key="10">
    <source>
        <dbReference type="Proteomes" id="UP000193648"/>
    </source>
</evidence>
<name>A0A1Y2GHM0_9FUNG</name>
<feature type="compositionally biased region" description="Acidic residues" evidence="8">
    <location>
        <begin position="265"/>
        <end position="274"/>
    </location>
</feature>
<dbReference type="InterPro" id="IPR011039">
    <property type="entry name" value="TFIIF_interaction"/>
</dbReference>
<evidence type="ECO:0000256" key="4">
    <source>
        <dbReference type="ARBA" id="ARBA00023125"/>
    </source>
</evidence>
<evidence type="ECO:0000256" key="6">
    <source>
        <dbReference type="ARBA" id="ARBA00023242"/>
    </source>
</evidence>
<feature type="compositionally biased region" description="Low complexity" evidence="8">
    <location>
        <begin position="534"/>
        <end position="546"/>
    </location>
</feature>
<evidence type="ECO:0000256" key="3">
    <source>
        <dbReference type="ARBA" id="ARBA00023015"/>
    </source>
</evidence>
<dbReference type="GeneID" id="33566727"/>
<comment type="caution">
    <text evidence="9">The sequence shown here is derived from an EMBL/GenBank/DDBJ whole genome shotgun (WGS) entry which is preliminary data.</text>
</comment>
<dbReference type="RefSeq" id="XP_021879537.1">
    <property type="nucleotide sequence ID" value="XM_022024883.1"/>
</dbReference>
<feature type="compositionally biased region" description="Gly residues" evidence="8">
    <location>
        <begin position="122"/>
        <end position="133"/>
    </location>
</feature>
<feature type="region of interest" description="Disordered" evidence="8">
    <location>
        <begin position="240"/>
        <end position="555"/>
    </location>
</feature>
<organism evidence="9 10">
    <name type="scientific">Lobosporangium transversale</name>
    <dbReference type="NCBI Taxonomy" id="64571"/>
    <lineage>
        <taxon>Eukaryota</taxon>
        <taxon>Fungi</taxon>
        <taxon>Fungi incertae sedis</taxon>
        <taxon>Mucoromycota</taxon>
        <taxon>Mortierellomycotina</taxon>
        <taxon>Mortierellomycetes</taxon>
        <taxon>Mortierellales</taxon>
        <taxon>Mortierellaceae</taxon>
        <taxon>Lobosporangium</taxon>
    </lineage>
</organism>
<dbReference type="STRING" id="64571.A0A1Y2GHM0"/>
<dbReference type="InParanoid" id="A0A1Y2GHM0"/>
<proteinExistence type="inferred from homology"/>
<dbReference type="AlphaFoldDB" id="A0A1Y2GHM0"/>
<feature type="compositionally biased region" description="Polar residues" evidence="8">
    <location>
        <begin position="242"/>
        <end position="251"/>
    </location>
</feature>
<feature type="compositionally biased region" description="Acidic residues" evidence="8">
    <location>
        <begin position="284"/>
        <end position="294"/>
    </location>
</feature>
<dbReference type="EMBL" id="MCFF01000029">
    <property type="protein sequence ID" value="ORZ11020.1"/>
    <property type="molecule type" value="Genomic_DNA"/>
</dbReference>
<dbReference type="GO" id="GO:0005674">
    <property type="term" value="C:transcription factor TFIIF complex"/>
    <property type="evidence" value="ECO:0007669"/>
    <property type="project" value="TreeGrafter"/>
</dbReference>
<dbReference type="Pfam" id="PF05793">
    <property type="entry name" value="TFIIF_alpha"/>
    <property type="match status" value="1"/>
</dbReference>
<keyword evidence="10" id="KW-1185">Reference proteome</keyword>
<dbReference type="InterPro" id="IPR008851">
    <property type="entry name" value="TFIIF-alpha"/>
</dbReference>
<dbReference type="GO" id="GO:0006367">
    <property type="term" value="P:transcription initiation at RNA polymerase II promoter"/>
    <property type="evidence" value="ECO:0007669"/>
    <property type="project" value="InterPro"/>
</dbReference>
<gene>
    <name evidence="9" type="ORF">BCR41DRAFT_357368</name>
</gene>
<evidence type="ECO:0000256" key="8">
    <source>
        <dbReference type="SAM" id="MobiDB-lite"/>
    </source>
</evidence>
<dbReference type="GO" id="GO:0032968">
    <property type="term" value="P:positive regulation of transcription elongation by RNA polymerase II"/>
    <property type="evidence" value="ECO:0007669"/>
    <property type="project" value="InterPro"/>
</dbReference>
<protein>
    <recommendedName>
        <fullName evidence="7">Transcription initiation factor IIF subunit alpha</fullName>
    </recommendedName>
</protein>
<evidence type="ECO:0000256" key="7">
    <source>
        <dbReference type="RuleBase" id="RU366044"/>
    </source>
</evidence>
<dbReference type="GO" id="GO:0003677">
    <property type="term" value="F:DNA binding"/>
    <property type="evidence" value="ECO:0007669"/>
    <property type="project" value="UniProtKB-KW"/>
</dbReference>
<evidence type="ECO:0000256" key="2">
    <source>
        <dbReference type="ARBA" id="ARBA00005249"/>
    </source>
</evidence>
<comment type="subcellular location">
    <subcellularLocation>
        <location evidence="1 7">Nucleus</location>
    </subcellularLocation>
</comment>
<feature type="compositionally biased region" description="Low complexity" evidence="8">
    <location>
        <begin position="134"/>
        <end position="147"/>
    </location>
</feature>
<dbReference type="Proteomes" id="UP000193648">
    <property type="component" value="Unassembled WGS sequence"/>
</dbReference>
<keyword evidence="3 7" id="KW-0805">Transcription regulation</keyword>
<keyword evidence="5 7" id="KW-0804">Transcription</keyword>
<dbReference type="GO" id="GO:0001096">
    <property type="term" value="F:TFIIF-class transcription factor complex binding"/>
    <property type="evidence" value="ECO:0007669"/>
    <property type="project" value="TreeGrafter"/>
</dbReference>
<dbReference type="PANTHER" id="PTHR13011:SF0">
    <property type="entry name" value="GENERAL TRANSCRIPTION FACTOR IIF SUBUNIT 1"/>
    <property type="match status" value="1"/>
</dbReference>
<evidence type="ECO:0000256" key="5">
    <source>
        <dbReference type="ARBA" id="ARBA00023163"/>
    </source>
</evidence>
<dbReference type="FunCoup" id="A0A1Y2GHM0">
    <property type="interactions" value="57"/>
</dbReference>
<feature type="compositionally biased region" description="Low complexity" evidence="8">
    <location>
        <begin position="433"/>
        <end position="465"/>
    </location>
</feature>
<dbReference type="SUPFAM" id="SSF50916">
    <property type="entry name" value="Rap30/74 interaction domains"/>
    <property type="match status" value="1"/>
</dbReference>
<comment type="function">
    <text evidence="7">TFIIF is a general transcription initiation factor that binds to RNA polymerase II and helps to recruit it to the initiation complex in collaboration with TFIIB. It promotes transcription elongation.</text>
</comment>
<reference evidence="9 10" key="1">
    <citation type="submission" date="2016-07" db="EMBL/GenBank/DDBJ databases">
        <title>Pervasive Adenine N6-methylation of Active Genes in Fungi.</title>
        <authorList>
            <consortium name="DOE Joint Genome Institute"/>
            <person name="Mondo S.J."/>
            <person name="Dannebaum R.O."/>
            <person name="Kuo R.C."/>
            <person name="Labutti K."/>
            <person name="Haridas S."/>
            <person name="Kuo A."/>
            <person name="Salamov A."/>
            <person name="Ahrendt S.R."/>
            <person name="Lipzen A."/>
            <person name="Sullivan W."/>
            <person name="Andreopoulos W.B."/>
            <person name="Clum A."/>
            <person name="Lindquist E."/>
            <person name="Daum C."/>
            <person name="Ramamoorthy G.K."/>
            <person name="Gryganskyi A."/>
            <person name="Culley D."/>
            <person name="Magnuson J.K."/>
            <person name="James T.Y."/>
            <person name="O'Malley M.A."/>
            <person name="Stajich J.E."/>
            <person name="Spatafora J.W."/>
            <person name="Visel A."/>
            <person name="Grigoriev I.V."/>
        </authorList>
    </citation>
    <scope>NUCLEOTIDE SEQUENCE [LARGE SCALE GENOMIC DNA]</scope>
    <source>
        <strain evidence="9 10">NRRL 3116</strain>
    </source>
</reference>
<keyword evidence="4 7" id="KW-0238">DNA-binding</keyword>
<feature type="compositionally biased region" description="Polar residues" evidence="8">
    <location>
        <begin position="470"/>
        <end position="496"/>
    </location>
</feature>